<dbReference type="EC" id="5.4.99.25" evidence="5"/>
<protein>
    <recommendedName>
        <fullName evidence="5">tRNA pseudouridine synthase Pus10</fullName>
        <ecNumber evidence="5">5.4.99.25</ecNumber>
    </recommendedName>
    <alternativeName>
        <fullName evidence="5">tRNA pseudouridine 54/55 synthase</fullName>
        <shortName evidence="5">Psi54/55 synthase</shortName>
    </alternativeName>
</protein>
<name>A0AAP2Z5I6_9EURY</name>
<sequence length="473" mass="52266">MTVIDVARKLLAGGPICDACLGRPVADRSFGLTNDERGRALRTTIALEDDVDYEPVDPIECWVCDGYCGTFDAIADTIVDELEGLSFETYQIGTRVPPLIEENDRLLREDADLEEDAGEPMKREVNREVGRRVGSRTGATFDLERPDVLIVIDLEAFDPHSVLEGGKDSDEPDTDETRAGSSGEPTAVTSHAVDIQVNPAFVYGRYRKLERDIPQTEWPCRECGGSGVQLGPDGEETCDYCGGSGYLYDTSVEQVVRPHVVEAMDGDEGTFHGAGREDVDARMLEGGRPFVLEVKRPRRRRPNVEALEERINEAAEGAVEVESLRLATYEMVERVKEHDASKRYRADVSFGDPVDEATFAEALEALGGATLEQYTPERVDHRRASLTRERTVYDIDGELLEPTRAEVRVHGEGGLYIKELISSDGGRTEPSLAGLLETDAEVTALDVLAVEGEDEPFERPEFFRDTEAEDEST</sequence>
<keyword evidence="3 5" id="KW-0694">RNA-binding</keyword>
<dbReference type="Gene3D" id="3.30.70.3190">
    <property type="match status" value="1"/>
</dbReference>
<gene>
    <name evidence="5" type="primary">pus10</name>
    <name evidence="9" type="ORF">OB919_03875</name>
</gene>
<feature type="domain" description="Pus10-like C-terminal" evidence="7">
    <location>
        <begin position="201"/>
        <end position="451"/>
    </location>
</feature>
<dbReference type="SUPFAM" id="SSF57938">
    <property type="entry name" value="DnaJ/Hsp40 cysteine-rich domain"/>
    <property type="match status" value="1"/>
</dbReference>
<feature type="active site" description="Nucleophile" evidence="5">
    <location>
        <position position="278"/>
    </location>
</feature>
<comment type="similarity">
    <text evidence="1 5">Belongs to the pseudouridine synthase Pus10 family.</text>
</comment>
<proteinExistence type="inferred from homology"/>
<evidence type="ECO:0000256" key="6">
    <source>
        <dbReference type="SAM" id="MobiDB-lite"/>
    </source>
</evidence>
<dbReference type="GO" id="GO:0000049">
    <property type="term" value="F:tRNA binding"/>
    <property type="evidence" value="ECO:0007669"/>
    <property type="project" value="InterPro"/>
</dbReference>
<dbReference type="InterPro" id="IPR039894">
    <property type="entry name" value="Pus10-like"/>
</dbReference>
<dbReference type="HAMAP" id="MF_01893">
    <property type="entry name" value="Pus10_arch"/>
    <property type="match status" value="1"/>
</dbReference>
<feature type="binding site" evidence="5">
    <location>
        <position position="416"/>
    </location>
    <ligand>
        <name>substrate</name>
    </ligand>
</feature>
<comment type="catalytic activity">
    <reaction evidence="5">
        <text>uridine(54) in tRNA = pseudouridine(54) in tRNA</text>
        <dbReference type="Rhea" id="RHEA:57876"/>
        <dbReference type="Rhea" id="RHEA-COMP:10193"/>
        <dbReference type="Rhea" id="RHEA-COMP:14141"/>
        <dbReference type="ChEBI" id="CHEBI:65314"/>
        <dbReference type="ChEBI" id="CHEBI:65315"/>
    </reaction>
</comment>
<dbReference type="Gene3D" id="3.30.70.2510">
    <property type="match status" value="1"/>
</dbReference>
<keyword evidence="2 5" id="KW-0819">tRNA processing</keyword>
<evidence type="ECO:0000259" key="8">
    <source>
        <dbReference type="Pfam" id="PF22023"/>
    </source>
</evidence>
<keyword evidence="10" id="KW-1185">Reference proteome</keyword>
<dbReference type="Proteomes" id="UP001321047">
    <property type="component" value="Unassembled WGS sequence"/>
</dbReference>
<dbReference type="InterPro" id="IPR020103">
    <property type="entry name" value="PsdUridine_synth_cat_dom_sf"/>
</dbReference>
<evidence type="ECO:0000259" key="7">
    <source>
        <dbReference type="Pfam" id="PF21238"/>
    </source>
</evidence>
<evidence type="ECO:0000256" key="5">
    <source>
        <dbReference type="HAMAP-Rule" id="MF_01893"/>
    </source>
</evidence>
<evidence type="ECO:0000313" key="10">
    <source>
        <dbReference type="Proteomes" id="UP001321047"/>
    </source>
</evidence>
<feature type="domain" description="Pus10 THUMP" evidence="8">
    <location>
        <begin position="74"/>
        <end position="153"/>
    </location>
</feature>
<comment type="catalytic activity">
    <reaction evidence="5">
        <text>uridine(55) in tRNA = pseudouridine(55) in tRNA</text>
        <dbReference type="Rhea" id="RHEA:42532"/>
        <dbReference type="Rhea" id="RHEA-COMP:10101"/>
        <dbReference type="Rhea" id="RHEA-COMP:10102"/>
        <dbReference type="ChEBI" id="CHEBI:65314"/>
        <dbReference type="ChEBI" id="CHEBI:65315"/>
        <dbReference type="EC" id="5.4.99.25"/>
    </reaction>
</comment>
<evidence type="ECO:0000256" key="1">
    <source>
        <dbReference type="ARBA" id="ARBA00009652"/>
    </source>
</evidence>
<evidence type="ECO:0000256" key="3">
    <source>
        <dbReference type="ARBA" id="ARBA00022884"/>
    </source>
</evidence>
<dbReference type="InterPro" id="IPR048741">
    <property type="entry name" value="Pus10-like_C"/>
</dbReference>
<dbReference type="Pfam" id="PF21238">
    <property type="entry name" value="Pus10_C"/>
    <property type="match status" value="1"/>
</dbReference>
<dbReference type="AlphaFoldDB" id="A0AAP2Z5I6"/>
<dbReference type="SUPFAM" id="SSF55120">
    <property type="entry name" value="Pseudouridine synthase"/>
    <property type="match status" value="1"/>
</dbReference>
<dbReference type="InterPro" id="IPR055174">
    <property type="entry name" value="Pus10_THUMP_arc"/>
</dbReference>
<dbReference type="InterPro" id="IPR036410">
    <property type="entry name" value="HSP_DnaJ_Cys-rich_dom_sf"/>
</dbReference>
<dbReference type="Pfam" id="PF22023">
    <property type="entry name" value="Pus10_THUMP_arc"/>
    <property type="match status" value="1"/>
</dbReference>
<reference evidence="9 10" key="1">
    <citation type="submission" date="2022-09" db="EMBL/GenBank/DDBJ databases">
        <title>Enrichment on poylsaccharides allowed isolation of novel metabolic and taxonomic groups of Haloarchaea.</title>
        <authorList>
            <person name="Sorokin D.Y."/>
            <person name="Elcheninov A.G."/>
            <person name="Khizhniak T.V."/>
            <person name="Kolganova T.V."/>
            <person name="Kublanov I.V."/>
        </authorList>
    </citation>
    <scope>NUCLEOTIDE SEQUENCE [LARGE SCALE GENOMIC DNA]</scope>
    <source>
        <strain evidence="9 10">AArc-curdl1</strain>
    </source>
</reference>
<dbReference type="PANTHER" id="PTHR21568:SF0">
    <property type="entry name" value="TRNA PSEUDOURIDINE SYNTHASE PUS10"/>
    <property type="match status" value="1"/>
</dbReference>
<evidence type="ECO:0000256" key="4">
    <source>
        <dbReference type="ARBA" id="ARBA00023235"/>
    </source>
</evidence>
<evidence type="ECO:0000256" key="2">
    <source>
        <dbReference type="ARBA" id="ARBA00022694"/>
    </source>
</evidence>
<feature type="compositionally biased region" description="Polar residues" evidence="6">
    <location>
        <begin position="179"/>
        <end position="189"/>
    </location>
</feature>
<dbReference type="InterPro" id="IPR005912">
    <property type="entry name" value="Pus10"/>
</dbReference>
<dbReference type="NCBIfam" id="TIGR01213">
    <property type="entry name" value="pseudo_Pus10arc"/>
    <property type="match status" value="1"/>
</dbReference>
<evidence type="ECO:0000313" key="9">
    <source>
        <dbReference type="EMBL" id="MCU4751127.1"/>
    </source>
</evidence>
<dbReference type="GO" id="GO:0160148">
    <property type="term" value="F:tRNA pseudouridine(55) synthase activity"/>
    <property type="evidence" value="ECO:0007669"/>
    <property type="project" value="UniProtKB-EC"/>
</dbReference>
<feature type="binding site" evidence="5">
    <location>
        <position position="344"/>
    </location>
    <ligand>
        <name>substrate</name>
    </ligand>
</feature>
<accession>A0AAP2Z5I6</accession>
<comment type="caution">
    <text evidence="9">The sequence shown here is derived from an EMBL/GenBank/DDBJ whole genome shotgun (WGS) entry which is preliminary data.</text>
</comment>
<dbReference type="GO" id="GO:0031119">
    <property type="term" value="P:tRNA pseudouridine synthesis"/>
    <property type="evidence" value="ECO:0007669"/>
    <property type="project" value="UniProtKB-UniRule"/>
</dbReference>
<keyword evidence="4 5" id="KW-0413">Isomerase</keyword>
<dbReference type="PANTHER" id="PTHR21568">
    <property type="entry name" value="TRNA PSEUDOURIDINE SYNTHASE PUS10"/>
    <property type="match status" value="1"/>
</dbReference>
<dbReference type="FunFam" id="3.30.70.2510:FF:000001">
    <property type="entry name" value="tRNA pseudouridine synthase Pus10"/>
    <property type="match status" value="1"/>
</dbReference>
<feature type="region of interest" description="Disordered" evidence="6">
    <location>
        <begin position="161"/>
        <end position="190"/>
    </location>
</feature>
<dbReference type="RefSeq" id="WP_342806587.1">
    <property type="nucleotide sequence ID" value="NZ_JAOPJZ010000002.1"/>
</dbReference>
<organism evidence="9 10">
    <name type="scientific">Natronosalvus hydrolyticus</name>
    <dbReference type="NCBI Taxonomy" id="2979988"/>
    <lineage>
        <taxon>Archaea</taxon>
        <taxon>Methanobacteriati</taxon>
        <taxon>Methanobacteriota</taxon>
        <taxon>Stenosarchaea group</taxon>
        <taxon>Halobacteria</taxon>
        <taxon>Halobacteriales</taxon>
        <taxon>Natrialbaceae</taxon>
        <taxon>Natronosalvus</taxon>
    </lineage>
</organism>
<comment type="function">
    <text evidence="5">Responsible for synthesis of pseudouridine from uracil-54 and uracil-55 in the psi GC loop of transfer RNAs.</text>
</comment>
<dbReference type="EMBL" id="JAOPJZ010000002">
    <property type="protein sequence ID" value="MCU4751127.1"/>
    <property type="molecule type" value="Genomic_DNA"/>
</dbReference>